<dbReference type="EMBL" id="LR746278">
    <property type="protein sequence ID" value="CAA7408997.1"/>
    <property type="molecule type" value="Genomic_DNA"/>
</dbReference>
<dbReference type="PANTHER" id="PTHR33168">
    <property type="entry name" value="STRESS INDUCED PROTEIN-RELATED"/>
    <property type="match status" value="1"/>
</dbReference>
<protein>
    <submittedName>
        <fullName evidence="2">Uncharacterized protein</fullName>
    </submittedName>
</protein>
<gene>
    <name evidence="2" type="ORF">SI8410_15019675</name>
</gene>
<organism evidence="2 3">
    <name type="scientific">Spirodela intermedia</name>
    <name type="common">Intermediate duckweed</name>
    <dbReference type="NCBI Taxonomy" id="51605"/>
    <lineage>
        <taxon>Eukaryota</taxon>
        <taxon>Viridiplantae</taxon>
        <taxon>Streptophyta</taxon>
        <taxon>Embryophyta</taxon>
        <taxon>Tracheophyta</taxon>
        <taxon>Spermatophyta</taxon>
        <taxon>Magnoliopsida</taxon>
        <taxon>Liliopsida</taxon>
        <taxon>Araceae</taxon>
        <taxon>Lemnoideae</taxon>
        <taxon>Spirodela</taxon>
    </lineage>
</organism>
<accession>A0A7I8LG55</accession>
<evidence type="ECO:0000313" key="3">
    <source>
        <dbReference type="Proteomes" id="UP000663760"/>
    </source>
</evidence>
<feature type="compositionally biased region" description="Basic residues" evidence="1">
    <location>
        <begin position="1"/>
        <end position="11"/>
    </location>
</feature>
<name>A0A7I8LG55_SPIIN</name>
<evidence type="ECO:0000313" key="2">
    <source>
        <dbReference type="EMBL" id="CAA7408997.1"/>
    </source>
</evidence>
<keyword evidence="3" id="KW-1185">Reference proteome</keyword>
<dbReference type="Proteomes" id="UP000663760">
    <property type="component" value="Chromosome 15"/>
</dbReference>
<proteinExistence type="predicted"/>
<sequence length="117" mass="12615">MAQSTLRRRLRQQPSVGTGGRSDHGSAAAAAGRHAPSAGCGGIMRLMRKLRKHGRDLLSATRPATFRCQYDPLSYSLNFDPDGLGNDSHFTFSSRFVTAVSTRPPPSALHQVAPARL</sequence>
<feature type="region of interest" description="Disordered" evidence="1">
    <location>
        <begin position="1"/>
        <end position="38"/>
    </location>
</feature>
<reference evidence="2" key="1">
    <citation type="submission" date="2020-02" db="EMBL/GenBank/DDBJ databases">
        <authorList>
            <person name="Scholz U."/>
            <person name="Mascher M."/>
            <person name="Fiebig A."/>
        </authorList>
    </citation>
    <scope>NUCLEOTIDE SEQUENCE</scope>
</reference>
<feature type="compositionally biased region" description="Low complexity" evidence="1">
    <location>
        <begin position="25"/>
        <end position="38"/>
    </location>
</feature>
<evidence type="ECO:0000256" key="1">
    <source>
        <dbReference type="SAM" id="MobiDB-lite"/>
    </source>
</evidence>
<dbReference type="OrthoDB" id="1091833at2759"/>
<dbReference type="AlphaFoldDB" id="A0A7I8LG55"/>